<feature type="compositionally biased region" description="Polar residues" evidence="1">
    <location>
        <begin position="290"/>
        <end position="301"/>
    </location>
</feature>
<feature type="region of interest" description="Disordered" evidence="1">
    <location>
        <begin position="273"/>
        <end position="301"/>
    </location>
</feature>
<proteinExistence type="predicted"/>
<dbReference type="EMBL" id="LR862135">
    <property type="protein sequence ID" value="CAD1842234.1"/>
    <property type="molecule type" value="Genomic_DNA"/>
</dbReference>
<name>A0A6V7QGF9_ANACO</name>
<dbReference type="AlphaFoldDB" id="A0A6V7QGF9"/>
<dbReference type="PANTHER" id="PTHR31161">
    <property type="entry name" value="PROTEIN GRAVITROPIC IN THE LIGHT 1"/>
    <property type="match status" value="1"/>
</dbReference>
<organism evidence="3">
    <name type="scientific">Ananas comosus var. bracteatus</name>
    <name type="common">red pineapple</name>
    <dbReference type="NCBI Taxonomy" id="296719"/>
    <lineage>
        <taxon>Eukaryota</taxon>
        <taxon>Viridiplantae</taxon>
        <taxon>Streptophyta</taxon>
        <taxon>Embryophyta</taxon>
        <taxon>Tracheophyta</taxon>
        <taxon>Spermatophyta</taxon>
        <taxon>Magnoliopsida</taxon>
        <taxon>Liliopsida</taxon>
        <taxon>Poales</taxon>
        <taxon>Bromeliaceae</taxon>
        <taxon>Bromelioideae</taxon>
        <taxon>Ananas</taxon>
    </lineage>
</organism>
<dbReference type="Pfam" id="PF24994">
    <property type="entry name" value="GIL1_IRKI_C"/>
    <property type="match status" value="1"/>
</dbReference>
<dbReference type="InterPro" id="IPR056813">
    <property type="entry name" value="GIL1_IRKI_C"/>
</dbReference>
<dbReference type="GO" id="GO:0009639">
    <property type="term" value="P:response to red or far red light"/>
    <property type="evidence" value="ECO:0007669"/>
    <property type="project" value="InterPro"/>
</dbReference>
<evidence type="ECO:0000256" key="1">
    <source>
        <dbReference type="SAM" id="MobiDB-lite"/>
    </source>
</evidence>
<feature type="domain" description="GIL1/IRKI C-terminal" evidence="2">
    <location>
        <begin position="44"/>
        <end position="88"/>
    </location>
</feature>
<evidence type="ECO:0000313" key="3">
    <source>
        <dbReference type="EMBL" id="CAD1842234.1"/>
    </source>
</evidence>
<accession>A0A6V7QGF9</accession>
<sequence>MDQREMMKSEFFAEFAEMARRVWLLHCLFFSFDREGECAEVGSIFRVRRGERFSEVYMESVAEEEDDDDGEGEEGRWPTVGFTVVPAFLFFYHSEDFVHMLRTGNKSAPLHFRCILVLVWTENTAYVLCGIEEESVGHLFAQCVFTRFLMVMTLVRNGAIFKKAQPNPLLAEADLGRDAGGEAVVEKDDLVESVGHAADGGGMQPPSLLWARKTMEAGECFSSKLYLVLFFLLAISIASARPDPPSVTVITVQKSSQLVDHVKLSPLHVALANRHIPPSGPSDKGHGVPTTKTLQSSSSRP</sequence>
<dbReference type="GO" id="GO:0009959">
    <property type="term" value="P:negative gravitropism"/>
    <property type="evidence" value="ECO:0007669"/>
    <property type="project" value="InterPro"/>
</dbReference>
<protein>
    <recommendedName>
        <fullName evidence="2">GIL1/IRKI C-terminal domain-containing protein</fullName>
    </recommendedName>
</protein>
<gene>
    <name evidence="3" type="ORF">CB5_LOCUS25445</name>
</gene>
<reference evidence="3" key="1">
    <citation type="submission" date="2020-07" db="EMBL/GenBank/DDBJ databases">
        <authorList>
            <person name="Lin J."/>
        </authorList>
    </citation>
    <scope>NUCLEOTIDE SEQUENCE</scope>
</reference>
<dbReference type="InterPro" id="IPR040225">
    <property type="entry name" value="GIL1-like"/>
</dbReference>
<evidence type="ECO:0000259" key="2">
    <source>
        <dbReference type="Pfam" id="PF24994"/>
    </source>
</evidence>